<evidence type="ECO:0000256" key="2">
    <source>
        <dbReference type="ARBA" id="ARBA00023125"/>
    </source>
</evidence>
<dbReference type="Gene3D" id="2.60.120.10">
    <property type="entry name" value="Jelly Rolls"/>
    <property type="match status" value="1"/>
</dbReference>
<keyword evidence="7" id="KW-1185">Reference proteome</keyword>
<keyword evidence="3" id="KW-0804">Transcription</keyword>
<dbReference type="EMBL" id="JAAQPH010000020">
    <property type="protein sequence ID" value="NIA71268.1"/>
    <property type="molecule type" value="Genomic_DNA"/>
</dbReference>
<evidence type="ECO:0000259" key="4">
    <source>
        <dbReference type="PROSITE" id="PS50042"/>
    </source>
</evidence>
<evidence type="ECO:0000313" key="6">
    <source>
        <dbReference type="EMBL" id="NIA71268.1"/>
    </source>
</evidence>
<sequence length="250" mass="27500">MAVFDVKHVGSLSPAVPREGAGPSPCSACEIRSLTICAPLNDIEQTQMAAIVSTVELQSGNPLFDEGEPADHVFNVTAGTVKVYKLLPDGRRQVTGFLFAGDFLGLANQETYAYSAEAVTLCNLCRFPRRKLENLMERFPRVEQRLLNIASNELAAAQDQMLLLGRKTAREKIASFLILLARRARQRGVNDNPVFVPMSRTDIGDFLGLTTETVSRTFTQLKKSNLIRLLPDSKVELSGREDLEEIAGGF</sequence>
<dbReference type="Pfam" id="PF00027">
    <property type="entry name" value="cNMP_binding"/>
    <property type="match status" value="1"/>
</dbReference>
<dbReference type="CDD" id="cd00038">
    <property type="entry name" value="CAP_ED"/>
    <property type="match status" value="1"/>
</dbReference>
<evidence type="ECO:0000256" key="1">
    <source>
        <dbReference type="ARBA" id="ARBA00023015"/>
    </source>
</evidence>
<evidence type="ECO:0000256" key="3">
    <source>
        <dbReference type="ARBA" id="ARBA00023163"/>
    </source>
</evidence>
<dbReference type="CDD" id="cd00092">
    <property type="entry name" value="HTH_CRP"/>
    <property type="match status" value="1"/>
</dbReference>
<dbReference type="PANTHER" id="PTHR24567">
    <property type="entry name" value="CRP FAMILY TRANSCRIPTIONAL REGULATORY PROTEIN"/>
    <property type="match status" value="1"/>
</dbReference>
<keyword evidence="2" id="KW-0238">DNA-binding</keyword>
<dbReference type="InterPro" id="IPR036388">
    <property type="entry name" value="WH-like_DNA-bd_sf"/>
</dbReference>
<dbReference type="GO" id="GO:0003677">
    <property type="term" value="F:DNA binding"/>
    <property type="evidence" value="ECO:0007669"/>
    <property type="project" value="UniProtKB-KW"/>
</dbReference>
<dbReference type="InterPro" id="IPR014710">
    <property type="entry name" value="RmlC-like_jellyroll"/>
</dbReference>
<feature type="domain" description="Cyclic nucleotide-binding" evidence="4">
    <location>
        <begin position="36"/>
        <end position="105"/>
    </location>
</feature>
<evidence type="ECO:0000259" key="5">
    <source>
        <dbReference type="PROSITE" id="PS51063"/>
    </source>
</evidence>
<reference evidence="6" key="1">
    <citation type="submission" date="2020-03" db="EMBL/GenBank/DDBJ databases">
        <title>Genome of Pelagibius litoralis DSM 21314T.</title>
        <authorList>
            <person name="Wang G."/>
        </authorList>
    </citation>
    <scope>NUCLEOTIDE SEQUENCE</scope>
    <source>
        <strain evidence="6">DSM 21314</strain>
    </source>
</reference>
<dbReference type="PROSITE" id="PS00042">
    <property type="entry name" value="HTH_CRP_1"/>
    <property type="match status" value="1"/>
</dbReference>
<dbReference type="InterPro" id="IPR000595">
    <property type="entry name" value="cNMP-bd_dom"/>
</dbReference>
<dbReference type="Gene3D" id="1.10.10.10">
    <property type="entry name" value="Winged helix-like DNA-binding domain superfamily/Winged helix DNA-binding domain"/>
    <property type="match status" value="1"/>
</dbReference>
<organism evidence="6 7">
    <name type="scientific">Pelagibius litoralis</name>
    <dbReference type="NCBI Taxonomy" id="374515"/>
    <lineage>
        <taxon>Bacteria</taxon>
        <taxon>Pseudomonadati</taxon>
        <taxon>Pseudomonadota</taxon>
        <taxon>Alphaproteobacteria</taxon>
        <taxon>Rhodospirillales</taxon>
        <taxon>Rhodovibrionaceae</taxon>
        <taxon>Pelagibius</taxon>
    </lineage>
</organism>
<dbReference type="PANTHER" id="PTHR24567:SF75">
    <property type="entry name" value="FUMARATE AND NITRATE REDUCTION REGULATORY PROTEIN"/>
    <property type="match status" value="1"/>
</dbReference>
<dbReference type="Proteomes" id="UP000761264">
    <property type="component" value="Unassembled WGS sequence"/>
</dbReference>
<dbReference type="PROSITE" id="PS50042">
    <property type="entry name" value="CNMP_BINDING_3"/>
    <property type="match status" value="1"/>
</dbReference>
<evidence type="ECO:0000313" key="7">
    <source>
        <dbReference type="Proteomes" id="UP000761264"/>
    </source>
</evidence>
<gene>
    <name evidence="6" type="ORF">HBA54_21955</name>
</gene>
<protein>
    <submittedName>
        <fullName evidence="6">Cyclic nucleotide-binding domain-containing protein</fullName>
    </submittedName>
</protein>
<dbReference type="SMART" id="SM00100">
    <property type="entry name" value="cNMP"/>
    <property type="match status" value="1"/>
</dbReference>
<dbReference type="InterPro" id="IPR018335">
    <property type="entry name" value="Tscrpt_reg_HTH_Crp-type_CS"/>
</dbReference>
<dbReference type="FunFam" id="1.10.10.10:FF:000028">
    <property type="entry name" value="Fumarate/nitrate reduction transcriptional regulator Fnr"/>
    <property type="match status" value="1"/>
</dbReference>
<name>A0A967F165_9PROT</name>
<accession>A0A967F165</accession>
<dbReference type="SMART" id="SM00419">
    <property type="entry name" value="HTH_CRP"/>
    <property type="match status" value="1"/>
</dbReference>
<dbReference type="InterPro" id="IPR018490">
    <property type="entry name" value="cNMP-bd_dom_sf"/>
</dbReference>
<dbReference type="SUPFAM" id="SSF46785">
    <property type="entry name" value="Winged helix' DNA-binding domain"/>
    <property type="match status" value="1"/>
</dbReference>
<comment type="caution">
    <text evidence="6">The sequence shown here is derived from an EMBL/GenBank/DDBJ whole genome shotgun (WGS) entry which is preliminary data.</text>
</comment>
<dbReference type="Pfam" id="PF13545">
    <property type="entry name" value="HTH_Crp_2"/>
    <property type="match status" value="1"/>
</dbReference>
<dbReference type="GO" id="GO:0003700">
    <property type="term" value="F:DNA-binding transcription factor activity"/>
    <property type="evidence" value="ECO:0007669"/>
    <property type="project" value="InterPro"/>
</dbReference>
<dbReference type="InterPro" id="IPR050397">
    <property type="entry name" value="Env_Response_Regulators"/>
</dbReference>
<feature type="domain" description="HTH crp-type" evidence="5">
    <location>
        <begin position="167"/>
        <end position="241"/>
    </location>
</feature>
<dbReference type="AlphaFoldDB" id="A0A967F165"/>
<proteinExistence type="predicted"/>
<dbReference type="PROSITE" id="PS51063">
    <property type="entry name" value="HTH_CRP_2"/>
    <property type="match status" value="1"/>
</dbReference>
<dbReference type="InterPro" id="IPR012318">
    <property type="entry name" value="HTH_CRP"/>
</dbReference>
<dbReference type="InterPro" id="IPR036390">
    <property type="entry name" value="WH_DNA-bd_sf"/>
</dbReference>
<keyword evidence="1" id="KW-0805">Transcription regulation</keyword>
<dbReference type="RefSeq" id="WP_167228728.1">
    <property type="nucleotide sequence ID" value="NZ_JAAQPH010000020.1"/>
</dbReference>
<dbReference type="PRINTS" id="PR00034">
    <property type="entry name" value="HTHCRP"/>
</dbReference>
<dbReference type="GO" id="GO:0005829">
    <property type="term" value="C:cytosol"/>
    <property type="evidence" value="ECO:0007669"/>
    <property type="project" value="TreeGrafter"/>
</dbReference>
<dbReference type="SUPFAM" id="SSF51206">
    <property type="entry name" value="cAMP-binding domain-like"/>
    <property type="match status" value="1"/>
</dbReference>